<name>A0A2T3FPG9_9FIRM</name>
<evidence type="ECO:0000313" key="3">
    <source>
        <dbReference type="EMBL" id="PST37149.1"/>
    </source>
</evidence>
<dbReference type="AlphaFoldDB" id="A0A2T3FPG9"/>
<gene>
    <name evidence="3" type="ORF">C7U54_12600</name>
</gene>
<dbReference type="InterPro" id="IPR029479">
    <property type="entry name" value="Nitroreductase"/>
</dbReference>
<dbReference type="GO" id="GO:0046256">
    <property type="term" value="P:2,4,6-trinitrotoluene catabolic process"/>
    <property type="evidence" value="ECO:0007669"/>
    <property type="project" value="TreeGrafter"/>
</dbReference>
<evidence type="ECO:0000259" key="2">
    <source>
        <dbReference type="Pfam" id="PF00881"/>
    </source>
</evidence>
<dbReference type="EMBL" id="PYLQ01000024">
    <property type="protein sequence ID" value="PST37149.1"/>
    <property type="molecule type" value="Genomic_DNA"/>
</dbReference>
<dbReference type="GO" id="GO:0005829">
    <property type="term" value="C:cytosol"/>
    <property type="evidence" value="ECO:0007669"/>
    <property type="project" value="TreeGrafter"/>
</dbReference>
<dbReference type="InterPro" id="IPR050627">
    <property type="entry name" value="Nitroreductase/BluB"/>
</dbReference>
<sequence>MNTYESILTRRSTRKYLNKPVSKELLEKIIETGRYAPSGGNSQSNHFIVIQNKQIIDRLVKMVEKAFSKMEITENMYRSLQNSINLSKKGGYVFSYNAPVLIIVANKRDYGNNQADCAIALENMMLEANELDLGSCYINQLKWLNEGRKILSYLQSLVMKEDERVYGSLIIGYPDTNDGKPLRKVLPRKGNVVTWL</sequence>
<feature type="domain" description="Nitroreductase" evidence="2">
    <location>
        <begin position="7"/>
        <end position="173"/>
    </location>
</feature>
<keyword evidence="4" id="KW-1185">Reference proteome</keyword>
<dbReference type="Pfam" id="PF00881">
    <property type="entry name" value="Nitroreductase"/>
    <property type="match status" value="1"/>
</dbReference>
<evidence type="ECO:0000256" key="1">
    <source>
        <dbReference type="ARBA" id="ARBA00023027"/>
    </source>
</evidence>
<dbReference type="SUPFAM" id="SSF55469">
    <property type="entry name" value="FMN-dependent nitroreductase-like"/>
    <property type="match status" value="1"/>
</dbReference>
<proteinExistence type="predicted"/>
<dbReference type="GO" id="GO:0046857">
    <property type="term" value="F:oxidoreductase activity, acting on other nitrogenous compounds as donors, with NAD or NADP as acceptor"/>
    <property type="evidence" value="ECO:0007669"/>
    <property type="project" value="TreeGrafter"/>
</dbReference>
<protein>
    <submittedName>
        <fullName evidence="3">Nitroreductase</fullName>
    </submittedName>
</protein>
<dbReference type="RefSeq" id="WP_107030522.1">
    <property type="nucleotide sequence ID" value="NZ_PYLQ01000024.1"/>
</dbReference>
<dbReference type="PANTHER" id="PTHR23026:SF125">
    <property type="entry name" value="OXYGEN-INSENSITIVE NAD(P)H NITROREDUCTASE"/>
    <property type="match status" value="1"/>
</dbReference>
<keyword evidence="1" id="KW-0520">NAD</keyword>
<dbReference type="Proteomes" id="UP000240974">
    <property type="component" value="Unassembled WGS sequence"/>
</dbReference>
<dbReference type="Gene3D" id="3.40.109.10">
    <property type="entry name" value="NADH Oxidase"/>
    <property type="match status" value="1"/>
</dbReference>
<dbReference type="InterPro" id="IPR000415">
    <property type="entry name" value="Nitroreductase-like"/>
</dbReference>
<dbReference type="CDD" id="cd02136">
    <property type="entry name" value="PnbA_NfnB-like"/>
    <property type="match status" value="1"/>
</dbReference>
<reference evidence="3 4" key="1">
    <citation type="journal article" date="2019" name="Int. J. Syst. Evol. Microbiol.">
        <title>Faecalibacillus intestinalis gen. nov., sp. nov. and Faecalibacillus faecis sp. nov., isolated from human faeces.</title>
        <authorList>
            <person name="Seo B."/>
            <person name="Jeon K."/>
            <person name="Baek I."/>
            <person name="Lee Y.M."/>
            <person name="Baek K."/>
            <person name="Ko G."/>
        </authorList>
    </citation>
    <scope>NUCLEOTIDE SEQUENCE [LARGE SCALE GENOMIC DNA]</scope>
    <source>
        <strain evidence="3 4">SNUG30099</strain>
    </source>
</reference>
<evidence type="ECO:0000313" key="4">
    <source>
        <dbReference type="Proteomes" id="UP000240974"/>
    </source>
</evidence>
<organism evidence="3 4">
    <name type="scientific">Faecalibacillus intestinalis</name>
    <dbReference type="NCBI Taxonomy" id="1982626"/>
    <lineage>
        <taxon>Bacteria</taxon>
        <taxon>Bacillati</taxon>
        <taxon>Bacillota</taxon>
        <taxon>Erysipelotrichia</taxon>
        <taxon>Erysipelotrichales</taxon>
        <taxon>Coprobacillaceae</taxon>
        <taxon>Faecalibacillus</taxon>
    </lineage>
</organism>
<accession>A0A2T3FPG9</accession>
<comment type="caution">
    <text evidence="3">The sequence shown here is derived from an EMBL/GenBank/DDBJ whole genome shotgun (WGS) entry which is preliminary data.</text>
</comment>
<dbReference type="PANTHER" id="PTHR23026">
    <property type="entry name" value="NADPH NITROREDUCTASE"/>
    <property type="match status" value="1"/>
</dbReference>